<organism evidence="1 2">
    <name type="scientific">Falsiroseomonas oleicola</name>
    <dbReference type="NCBI Taxonomy" id="2801474"/>
    <lineage>
        <taxon>Bacteria</taxon>
        <taxon>Pseudomonadati</taxon>
        <taxon>Pseudomonadota</taxon>
        <taxon>Alphaproteobacteria</taxon>
        <taxon>Acetobacterales</taxon>
        <taxon>Roseomonadaceae</taxon>
        <taxon>Falsiroseomonas</taxon>
    </lineage>
</organism>
<accession>A0ABS6HF16</accession>
<comment type="caution">
    <text evidence="1">The sequence shown here is derived from an EMBL/GenBank/DDBJ whole genome shotgun (WGS) entry which is preliminary data.</text>
</comment>
<evidence type="ECO:0008006" key="3">
    <source>
        <dbReference type="Google" id="ProtNLM"/>
    </source>
</evidence>
<dbReference type="RefSeq" id="WP_216879232.1">
    <property type="nucleotide sequence ID" value="NZ_JAERQM010000014.1"/>
</dbReference>
<gene>
    <name evidence="1" type="ORF">JJQ90_26260</name>
</gene>
<proteinExistence type="predicted"/>
<evidence type="ECO:0000313" key="1">
    <source>
        <dbReference type="EMBL" id="MBU8547248.1"/>
    </source>
</evidence>
<protein>
    <recommendedName>
        <fullName evidence="3">Phage tail protein</fullName>
    </recommendedName>
</protein>
<dbReference type="EMBL" id="JAERQM010000014">
    <property type="protein sequence ID" value="MBU8547248.1"/>
    <property type="molecule type" value="Genomic_DNA"/>
</dbReference>
<name>A0ABS6HF16_9PROT</name>
<dbReference type="Pfam" id="PF02831">
    <property type="entry name" value="gpW"/>
    <property type="match status" value="1"/>
</dbReference>
<dbReference type="Proteomes" id="UP000689967">
    <property type="component" value="Unassembled WGS sequence"/>
</dbReference>
<evidence type="ECO:0000313" key="2">
    <source>
        <dbReference type="Proteomes" id="UP000689967"/>
    </source>
</evidence>
<keyword evidence="2" id="KW-1185">Reference proteome</keyword>
<dbReference type="InterPro" id="IPR004174">
    <property type="entry name" value="GpW"/>
</dbReference>
<reference evidence="1 2" key="1">
    <citation type="submission" date="2021-01" db="EMBL/GenBank/DDBJ databases">
        <title>Roseomonas sp. nov, a bacterium isolated from an oil production mixture in Yumen Oilfield.</title>
        <authorList>
            <person name="Wu D."/>
        </authorList>
    </citation>
    <scope>NUCLEOTIDE SEQUENCE [LARGE SCALE GENOMIC DNA]</scope>
    <source>
        <strain evidence="1 2">ROY-5-3</strain>
    </source>
</reference>
<sequence length="74" mass="7948">MTREALTATRAKLQQALIDLAMGEKTVSVGYAAGGLSSRTATFTAADEARIRGLIRQINTALGEPRRALDVVFR</sequence>